<dbReference type="PANTHER" id="PTHR38433:SF1">
    <property type="entry name" value="DUF1641 DOMAIN-CONTAINING PROTEIN"/>
    <property type="match status" value="1"/>
</dbReference>
<dbReference type="Pfam" id="PF07849">
    <property type="entry name" value="DUF1641"/>
    <property type="match status" value="1"/>
</dbReference>
<name>A0AAU7DL52_9BACT</name>
<sequence>MAKPIAFVPKSTDPKFELQHQVSAAPGQHAEAILAAYDLLDEAHRQGILDALQGAIGARDTIAGTIANYAAQPEGTNAMRNLLAFGKLLGTLDPEPFSKFSKEAYTALEKHDIEKEPPTLWQLFKRLRHPETRRGLSLVMAMLGAVGRASRSQSSTAM</sequence>
<reference evidence="1" key="1">
    <citation type="submission" date="2023-03" db="EMBL/GenBank/DDBJ databases">
        <title>Edaphobacter sp.</title>
        <authorList>
            <person name="Huber K.J."/>
            <person name="Papendorf J."/>
            <person name="Pilke C."/>
            <person name="Bunk B."/>
            <person name="Sproeer C."/>
            <person name="Pester M."/>
        </authorList>
    </citation>
    <scope>NUCLEOTIDE SEQUENCE</scope>
    <source>
        <strain evidence="1">DSM 110680</strain>
    </source>
</reference>
<dbReference type="PANTHER" id="PTHR38433">
    <property type="match status" value="1"/>
</dbReference>
<proteinExistence type="predicted"/>
<dbReference type="AlphaFoldDB" id="A0AAU7DL52"/>
<dbReference type="RefSeq" id="WP_348263028.1">
    <property type="nucleotide sequence ID" value="NZ_CP121196.1"/>
</dbReference>
<evidence type="ECO:0000313" key="1">
    <source>
        <dbReference type="EMBL" id="XBH17803.1"/>
    </source>
</evidence>
<dbReference type="InterPro" id="IPR012440">
    <property type="entry name" value="DUF1641"/>
</dbReference>
<accession>A0AAU7DL52</accession>
<gene>
    <name evidence="1" type="ORF">P8935_00380</name>
</gene>
<protein>
    <submittedName>
        <fullName evidence="1">DUF1641 domain-containing protein</fullName>
    </submittedName>
</protein>
<organism evidence="1">
    <name type="scientific">Telmatobacter sp. DSM 110680</name>
    <dbReference type="NCBI Taxonomy" id="3036704"/>
    <lineage>
        <taxon>Bacteria</taxon>
        <taxon>Pseudomonadati</taxon>
        <taxon>Acidobacteriota</taxon>
        <taxon>Terriglobia</taxon>
        <taxon>Terriglobales</taxon>
        <taxon>Acidobacteriaceae</taxon>
        <taxon>Telmatobacter</taxon>
    </lineage>
</organism>
<dbReference type="EMBL" id="CP121196">
    <property type="protein sequence ID" value="XBH17803.1"/>
    <property type="molecule type" value="Genomic_DNA"/>
</dbReference>